<proteinExistence type="predicted"/>
<dbReference type="InterPro" id="IPR016833">
    <property type="entry name" value="Put_Na-Bile_cotransptr"/>
</dbReference>
<feature type="transmembrane region" description="Helical" evidence="2">
    <location>
        <begin position="153"/>
        <end position="176"/>
    </location>
</feature>
<protein>
    <recommendedName>
        <fullName evidence="5">Bile acid:sodium symporter</fullName>
    </recommendedName>
</protein>
<dbReference type="Gene3D" id="1.20.1530.20">
    <property type="match status" value="1"/>
</dbReference>
<evidence type="ECO:0000256" key="1">
    <source>
        <dbReference type="SAM" id="MobiDB-lite"/>
    </source>
</evidence>
<keyword evidence="2" id="KW-1133">Transmembrane helix</keyword>
<keyword evidence="4" id="KW-1185">Reference proteome</keyword>
<comment type="caution">
    <text evidence="3">The sequence shown here is derived from an EMBL/GenBank/DDBJ whole genome shotgun (WGS) entry which is preliminary data.</text>
</comment>
<dbReference type="PANTHER" id="PTHR18640:SF10">
    <property type="entry name" value="SODIUM_METABOLITE COTRANSPORTER BASS4, CHLOROPLASTIC-RELATED"/>
    <property type="match status" value="1"/>
</dbReference>
<dbReference type="AlphaFoldDB" id="A0A8J5XBS9"/>
<dbReference type="OMA" id="PMILIHL"/>
<dbReference type="Pfam" id="PF13593">
    <property type="entry name" value="SBF_like"/>
    <property type="match status" value="1"/>
</dbReference>
<evidence type="ECO:0000313" key="4">
    <source>
        <dbReference type="Proteomes" id="UP000751190"/>
    </source>
</evidence>
<feature type="transmembrane region" description="Helical" evidence="2">
    <location>
        <begin position="188"/>
        <end position="205"/>
    </location>
</feature>
<feature type="compositionally biased region" description="Basic and acidic residues" evidence="1">
    <location>
        <begin position="443"/>
        <end position="454"/>
    </location>
</feature>
<gene>
    <name evidence="3" type="ORF">KFE25_002453</name>
</gene>
<reference evidence="3" key="1">
    <citation type="submission" date="2021-05" db="EMBL/GenBank/DDBJ databases">
        <title>The genome of the haptophyte Pavlova lutheri (Diacronema luteri, Pavlovales) - a model for lipid biosynthesis in eukaryotic algae.</title>
        <authorList>
            <person name="Hulatt C.J."/>
            <person name="Posewitz M.C."/>
        </authorList>
    </citation>
    <scope>NUCLEOTIDE SEQUENCE</scope>
    <source>
        <strain evidence="3">NIVA-4/92</strain>
    </source>
</reference>
<name>A0A8J5XBS9_DIALT</name>
<keyword evidence="2" id="KW-0812">Transmembrane</keyword>
<evidence type="ECO:0008006" key="5">
    <source>
        <dbReference type="Google" id="ProtNLM"/>
    </source>
</evidence>
<dbReference type="GO" id="GO:0009941">
    <property type="term" value="C:chloroplast envelope"/>
    <property type="evidence" value="ECO:0007669"/>
    <property type="project" value="TreeGrafter"/>
</dbReference>
<dbReference type="EMBL" id="JAGTXO010000027">
    <property type="protein sequence ID" value="KAG8461264.1"/>
    <property type="molecule type" value="Genomic_DNA"/>
</dbReference>
<keyword evidence="2" id="KW-0472">Membrane</keyword>
<feature type="compositionally biased region" description="Basic and acidic residues" evidence="1">
    <location>
        <begin position="362"/>
        <end position="372"/>
    </location>
</feature>
<feature type="transmembrane region" description="Helical" evidence="2">
    <location>
        <begin position="95"/>
        <end position="114"/>
    </location>
</feature>
<feature type="transmembrane region" description="Helical" evidence="2">
    <location>
        <begin position="126"/>
        <end position="146"/>
    </location>
</feature>
<dbReference type="PANTHER" id="PTHR18640">
    <property type="entry name" value="SOLUTE CARRIER FAMILY 10 MEMBER 7"/>
    <property type="match status" value="1"/>
</dbReference>
<feature type="region of interest" description="Disordered" evidence="1">
    <location>
        <begin position="350"/>
        <end position="454"/>
    </location>
</feature>
<dbReference type="InterPro" id="IPR038770">
    <property type="entry name" value="Na+/solute_symporter_sf"/>
</dbReference>
<sequence length="454" mass="47675">MPSLPTILLSPSDIEHLHDVVADVKSGMVKQCLPIGLAFAIVLGLTAPIVGQAAASARLAGVGVVDTLCVWFIFFVSGLTLKTEDAIKALGARRALAWAIFSILGATPLVAPLASRLPPPFPAEFALGFAIFCAMPTTINTGVALTTQAKGSFALALVITVVTNLLAVFTVPFFLSAVLQLTAVRIDAVRLLLKLLVLILAPLVVGKGTRELSSGARAFAATHKQLLSLCSNGALVLIPWMKLSDSAAELRSARGLSLLLVVLLAFAIHALYLAFNALGCALLRLPDDERRAVVIMASQKTLPMAMAVLAAMPAEFGEPGLIAVPCIVSHILQIFVDAFIATRWSHIPPRAPGAEPHVTSSRLDEGGAHESVEMAAPLSRSPHASHDEHGADRQPGGRAAGRDEHEREADAARASGEPPADDRSPDGRRAARVRGARLLADAGRGERSDDRGAV</sequence>
<evidence type="ECO:0000256" key="2">
    <source>
        <dbReference type="SAM" id="Phobius"/>
    </source>
</evidence>
<feature type="transmembrane region" description="Helical" evidence="2">
    <location>
        <begin position="226"/>
        <end position="243"/>
    </location>
</feature>
<feature type="transmembrane region" description="Helical" evidence="2">
    <location>
        <begin position="292"/>
        <end position="314"/>
    </location>
</feature>
<feature type="transmembrane region" description="Helical" evidence="2">
    <location>
        <begin position="320"/>
        <end position="340"/>
    </location>
</feature>
<feature type="transmembrane region" description="Helical" evidence="2">
    <location>
        <begin position="61"/>
        <end position="83"/>
    </location>
</feature>
<feature type="transmembrane region" description="Helical" evidence="2">
    <location>
        <begin position="255"/>
        <end position="280"/>
    </location>
</feature>
<organism evidence="3 4">
    <name type="scientific">Diacronema lutheri</name>
    <name type="common">Unicellular marine alga</name>
    <name type="synonym">Monochrysis lutheri</name>
    <dbReference type="NCBI Taxonomy" id="2081491"/>
    <lineage>
        <taxon>Eukaryota</taxon>
        <taxon>Haptista</taxon>
        <taxon>Haptophyta</taxon>
        <taxon>Pavlovophyceae</taxon>
        <taxon>Pavlovales</taxon>
        <taxon>Pavlovaceae</taxon>
        <taxon>Diacronema</taxon>
    </lineage>
</organism>
<feature type="compositionally biased region" description="Basic and acidic residues" evidence="1">
    <location>
        <begin position="420"/>
        <end position="429"/>
    </location>
</feature>
<dbReference type="Proteomes" id="UP000751190">
    <property type="component" value="Unassembled WGS sequence"/>
</dbReference>
<dbReference type="OrthoDB" id="188035at2759"/>
<feature type="compositionally biased region" description="Basic and acidic residues" evidence="1">
    <location>
        <begin position="400"/>
        <end position="411"/>
    </location>
</feature>
<feature type="transmembrane region" description="Helical" evidence="2">
    <location>
        <begin position="35"/>
        <end position="55"/>
    </location>
</feature>
<evidence type="ECO:0000313" key="3">
    <source>
        <dbReference type="EMBL" id="KAG8461264.1"/>
    </source>
</evidence>
<accession>A0A8J5XBS9</accession>